<feature type="signal peptide" evidence="1">
    <location>
        <begin position="1"/>
        <end position="19"/>
    </location>
</feature>
<evidence type="ECO:0000259" key="2">
    <source>
        <dbReference type="Pfam" id="PF06586"/>
    </source>
</evidence>
<evidence type="ECO:0000313" key="5">
    <source>
        <dbReference type="Proteomes" id="UP000630149"/>
    </source>
</evidence>
<keyword evidence="5" id="KW-1185">Reference proteome</keyword>
<dbReference type="Proteomes" id="UP000630149">
    <property type="component" value="Unassembled WGS sequence"/>
</dbReference>
<reference evidence="4" key="2">
    <citation type="submission" date="2020-09" db="EMBL/GenBank/DDBJ databases">
        <authorList>
            <person name="Sun Q."/>
            <person name="Ohkuma M."/>
        </authorList>
    </citation>
    <scope>NUCLEOTIDE SEQUENCE</scope>
    <source>
        <strain evidence="4">JCM 13919</strain>
    </source>
</reference>
<feature type="domain" description="TraK C-terminal" evidence="3">
    <location>
        <begin position="146"/>
        <end position="242"/>
    </location>
</feature>
<dbReference type="InterPro" id="IPR014126">
    <property type="entry name" value="TraK_Ftype"/>
</dbReference>
<comment type="caution">
    <text evidence="4">The sequence shown here is derived from an EMBL/GenBank/DDBJ whole genome shotgun (WGS) entry which is preliminary data.</text>
</comment>
<dbReference type="Pfam" id="PF06586">
    <property type="entry name" value="TraK_N"/>
    <property type="match status" value="1"/>
</dbReference>
<dbReference type="AlphaFoldDB" id="A0A917JZR9"/>
<reference evidence="4" key="1">
    <citation type="journal article" date="2014" name="Int. J. Syst. Evol. Microbiol.">
        <title>Complete genome sequence of Corynebacterium casei LMG S-19264T (=DSM 44701T), isolated from a smear-ripened cheese.</title>
        <authorList>
            <consortium name="US DOE Joint Genome Institute (JGI-PGF)"/>
            <person name="Walter F."/>
            <person name="Albersmeier A."/>
            <person name="Kalinowski J."/>
            <person name="Ruckert C."/>
        </authorList>
    </citation>
    <scope>NUCLEOTIDE SEQUENCE</scope>
    <source>
        <strain evidence="4">JCM 13919</strain>
    </source>
</reference>
<name>A0A917JZR9_9GAMM</name>
<dbReference type="NCBIfam" id="TIGR02756">
    <property type="entry name" value="TraK_Ftype"/>
    <property type="match status" value="1"/>
</dbReference>
<proteinExistence type="predicted"/>
<dbReference type="EMBL" id="BMOB01000009">
    <property type="protein sequence ID" value="GGI90905.1"/>
    <property type="molecule type" value="Genomic_DNA"/>
</dbReference>
<feature type="domain" description="TraK N-terminal" evidence="2">
    <location>
        <begin position="27"/>
        <end position="120"/>
    </location>
</feature>
<dbReference type="Pfam" id="PF23536">
    <property type="entry name" value="TraK_C"/>
    <property type="match status" value="1"/>
</dbReference>
<protein>
    <recommendedName>
        <fullName evidence="6">Conjugative transfer protein TraK</fullName>
    </recommendedName>
</protein>
<sequence>MKKLKTALIMGILSMNAQASMPQDIVFKEGESIQLTLSKINFNRLYVKGEKITEIRFLEGTFTVEKPNKDEIDSGLESIYLKPTFDDKLTLFITTNKHHHFSIQANSDESLGKTFEMVPASLIKNVKRVADKSNDFIRKEKPQVLSEVDQIFQDMENLQTPRGFEQVKFNGQSFFLQKIIKTKPIRVYQGNSLKSYVYEIENTSKAKVKLDKAWFSKNKNTKAIHLSKNELNPSEKAYLYAVYNDMSRSRG</sequence>
<evidence type="ECO:0000259" key="3">
    <source>
        <dbReference type="Pfam" id="PF23536"/>
    </source>
</evidence>
<organism evidence="4 5">
    <name type="scientific">Legionella impletisoli</name>
    <dbReference type="NCBI Taxonomy" id="343510"/>
    <lineage>
        <taxon>Bacteria</taxon>
        <taxon>Pseudomonadati</taxon>
        <taxon>Pseudomonadota</taxon>
        <taxon>Gammaproteobacteria</taxon>
        <taxon>Legionellales</taxon>
        <taxon>Legionellaceae</taxon>
        <taxon>Legionella</taxon>
    </lineage>
</organism>
<keyword evidence="1" id="KW-0732">Signal</keyword>
<gene>
    <name evidence="4" type="ORF">GCM10007966_19510</name>
</gene>
<evidence type="ECO:0008006" key="6">
    <source>
        <dbReference type="Google" id="ProtNLM"/>
    </source>
</evidence>
<accession>A0A917JZR9</accession>
<dbReference type="InterPro" id="IPR010563">
    <property type="entry name" value="TraK_N"/>
</dbReference>
<evidence type="ECO:0000256" key="1">
    <source>
        <dbReference type="SAM" id="SignalP"/>
    </source>
</evidence>
<dbReference type="RefSeq" id="WP_131777188.1">
    <property type="nucleotide sequence ID" value="NZ_BMOB01000009.1"/>
</dbReference>
<evidence type="ECO:0000313" key="4">
    <source>
        <dbReference type="EMBL" id="GGI90905.1"/>
    </source>
</evidence>
<dbReference type="OrthoDB" id="5634440at2"/>
<dbReference type="InterPro" id="IPR055397">
    <property type="entry name" value="TraK_C"/>
</dbReference>
<feature type="chain" id="PRO_5037226095" description="Conjugative transfer protein TraK" evidence="1">
    <location>
        <begin position="20"/>
        <end position="251"/>
    </location>
</feature>